<sequence length="296" mass="32982">MNKNLFATVLTYPAPSSNYRGESEENRTVLQKIAQGKQEYTVISPESMRNALREMLAKTDLPCNRKRLHDQDQLAVEFKEFPNAEKYADDFLFGFMVADNDAIKKNKGLPSKRDSVLRMNMAVALTPYRFDATFHQSPLNAGASPWKNASTSALLHREVAHTAYQYPFALAYSDCKAQPEWTKALLNAIAQLSDVAGGHARSYYEMAPKSIVARLTPSLVAGYNTYGFDDQGNFVDLVRINENDLPANEFWIGGELARSMDTTQKEQLAQAGVTFYDNPQTLLAGLAEAFLKSEAA</sequence>
<keyword evidence="2" id="KW-1185">Reference proteome</keyword>
<dbReference type="AlphaFoldDB" id="A0ABD4T5M4"/>
<evidence type="ECO:0000313" key="1">
    <source>
        <dbReference type="EMBL" id="MCM1983964.1"/>
    </source>
</evidence>
<dbReference type="RefSeq" id="WP_166282802.1">
    <property type="nucleotide sequence ID" value="NZ_JTHE03000080.1"/>
</dbReference>
<proteinExistence type="predicted"/>
<dbReference type="EMBL" id="JTHE03000080">
    <property type="protein sequence ID" value="MCM1983964.1"/>
    <property type="molecule type" value="Genomic_DNA"/>
</dbReference>
<evidence type="ECO:0000313" key="2">
    <source>
        <dbReference type="Proteomes" id="UP000031561"/>
    </source>
</evidence>
<protein>
    <submittedName>
        <fullName evidence="1">Type I-B CRISPR-associated protein Cas7/Cst2/DevR</fullName>
    </submittedName>
</protein>
<reference evidence="1 2" key="1">
    <citation type="journal article" date="2015" name="Genome Announc.">
        <title>Draft Genome Sequence of Filamentous Marine Cyanobacterium Lyngbya confervoides Strain BDU141951.</title>
        <authorList>
            <person name="Chandrababunaidu M.M."/>
            <person name="Sen D."/>
            <person name="Tripathy S."/>
        </authorList>
    </citation>
    <scope>NUCLEOTIDE SEQUENCE [LARGE SCALE GENOMIC DNA]</scope>
    <source>
        <strain evidence="1 2">BDU141951</strain>
    </source>
</reference>
<name>A0ABD4T5M4_9CYAN</name>
<comment type="caution">
    <text evidence="1">The sequence shown here is derived from an EMBL/GenBank/DDBJ whole genome shotgun (WGS) entry which is preliminary data.</text>
</comment>
<dbReference type="Proteomes" id="UP000031561">
    <property type="component" value="Unassembled WGS sequence"/>
</dbReference>
<organism evidence="1 2">
    <name type="scientific">Lyngbya confervoides BDU141951</name>
    <dbReference type="NCBI Taxonomy" id="1574623"/>
    <lineage>
        <taxon>Bacteria</taxon>
        <taxon>Bacillati</taxon>
        <taxon>Cyanobacteriota</taxon>
        <taxon>Cyanophyceae</taxon>
        <taxon>Oscillatoriophycideae</taxon>
        <taxon>Oscillatoriales</taxon>
        <taxon>Microcoleaceae</taxon>
        <taxon>Lyngbya</taxon>
    </lineage>
</organism>
<accession>A0ABD4T5M4</accession>
<gene>
    <name evidence="1" type="ORF">QQ91_0014165</name>
</gene>